<feature type="signal peptide" evidence="2">
    <location>
        <begin position="1"/>
        <end position="22"/>
    </location>
</feature>
<evidence type="ECO:0000256" key="2">
    <source>
        <dbReference type="SAM" id="SignalP"/>
    </source>
</evidence>
<protein>
    <recommendedName>
        <fullName evidence="3">CUE domain-containing protein</fullName>
    </recommendedName>
</protein>
<dbReference type="InterPro" id="IPR003892">
    <property type="entry name" value="CUE"/>
</dbReference>
<dbReference type="STRING" id="215637.A0A4P9ZQ09"/>
<keyword evidence="5" id="KW-1185">Reference proteome</keyword>
<dbReference type="PROSITE" id="PS51140">
    <property type="entry name" value="CUE"/>
    <property type="match status" value="1"/>
</dbReference>
<keyword evidence="2" id="KW-0732">Signal</keyword>
<dbReference type="Proteomes" id="UP000268162">
    <property type="component" value="Unassembled WGS sequence"/>
</dbReference>
<dbReference type="EMBL" id="ML003103">
    <property type="protein sequence ID" value="RKP34702.1"/>
    <property type="molecule type" value="Genomic_DNA"/>
</dbReference>
<proteinExistence type="predicted"/>
<dbReference type="AlphaFoldDB" id="A0A4P9ZQ09"/>
<sequence length="209" mass="22268">MSEVSLVVSAVILYFVFKWLLGSDGSDSDSAGAGAPPGRHRVTAEMVASVHAMFPNIPEAAVYADLARTGSVEITCDNILRDGRLPLSIIHYETETMAVKPPGMTAPSHAAAPTQPSQSNPSSASTSNRATAGAASASASGFQGNHTGESLVQRFKLNGKLNSPLPNAPPVYTWESDAQKRQNQLQRRKELMILQARKKILQAQSQAQN</sequence>
<dbReference type="SMART" id="SM00546">
    <property type="entry name" value="CUE"/>
    <property type="match status" value="1"/>
</dbReference>
<dbReference type="CDD" id="cd14424">
    <property type="entry name" value="CUE_Cue1p_like"/>
    <property type="match status" value="1"/>
</dbReference>
<evidence type="ECO:0000313" key="4">
    <source>
        <dbReference type="EMBL" id="RKP34702.1"/>
    </source>
</evidence>
<evidence type="ECO:0000313" key="5">
    <source>
        <dbReference type="Proteomes" id="UP000268162"/>
    </source>
</evidence>
<feature type="compositionally biased region" description="Low complexity" evidence="1">
    <location>
        <begin position="110"/>
        <end position="145"/>
    </location>
</feature>
<feature type="domain" description="CUE" evidence="3">
    <location>
        <begin position="42"/>
        <end position="85"/>
    </location>
</feature>
<reference evidence="5" key="1">
    <citation type="journal article" date="2018" name="Nat. Microbiol.">
        <title>Leveraging single-cell genomics to expand the fungal tree of life.</title>
        <authorList>
            <person name="Ahrendt S.R."/>
            <person name="Quandt C.A."/>
            <person name="Ciobanu D."/>
            <person name="Clum A."/>
            <person name="Salamov A."/>
            <person name="Andreopoulos B."/>
            <person name="Cheng J.F."/>
            <person name="Woyke T."/>
            <person name="Pelin A."/>
            <person name="Henrissat B."/>
            <person name="Reynolds N.K."/>
            <person name="Benny G.L."/>
            <person name="Smith M.E."/>
            <person name="James T.Y."/>
            <person name="Grigoriev I.V."/>
        </authorList>
    </citation>
    <scope>NUCLEOTIDE SEQUENCE [LARGE SCALE GENOMIC DNA]</scope>
    <source>
        <strain evidence="5">RSA 468</strain>
    </source>
</reference>
<gene>
    <name evidence="4" type="ORF">BJ085DRAFT_35559</name>
</gene>
<evidence type="ECO:0000256" key="1">
    <source>
        <dbReference type="SAM" id="MobiDB-lite"/>
    </source>
</evidence>
<dbReference type="Gene3D" id="1.10.8.10">
    <property type="entry name" value="DNA helicase RuvA subunit, C-terminal domain"/>
    <property type="match status" value="1"/>
</dbReference>
<dbReference type="Pfam" id="PF02845">
    <property type="entry name" value="CUE"/>
    <property type="match status" value="1"/>
</dbReference>
<feature type="chain" id="PRO_5020829345" description="CUE domain-containing protein" evidence="2">
    <location>
        <begin position="23"/>
        <end position="209"/>
    </location>
</feature>
<name>A0A4P9ZQ09_9FUNG</name>
<dbReference type="GO" id="GO:0043130">
    <property type="term" value="F:ubiquitin binding"/>
    <property type="evidence" value="ECO:0007669"/>
    <property type="project" value="InterPro"/>
</dbReference>
<feature type="region of interest" description="Disordered" evidence="1">
    <location>
        <begin position="100"/>
        <end position="145"/>
    </location>
</feature>
<evidence type="ECO:0000259" key="3">
    <source>
        <dbReference type="PROSITE" id="PS51140"/>
    </source>
</evidence>
<organism evidence="4 5">
    <name type="scientific">Dimargaris cristalligena</name>
    <dbReference type="NCBI Taxonomy" id="215637"/>
    <lineage>
        <taxon>Eukaryota</taxon>
        <taxon>Fungi</taxon>
        <taxon>Fungi incertae sedis</taxon>
        <taxon>Zoopagomycota</taxon>
        <taxon>Kickxellomycotina</taxon>
        <taxon>Dimargaritomycetes</taxon>
        <taxon>Dimargaritales</taxon>
        <taxon>Dimargaritaceae</taxon>
        <taxon>Dimargaris</taxon>
    </lineage>
</organism>
<dbReference type="OrthoDB" id="3824970at2759"/>
<accession>A0A4P9ZQ09</accession>